<feature type="region of interest" description="Disordered" evidence="1">
    <location>
        <begin position="1"/>
        <end position="34"/>
    </location>
</feature>
<dbReference type="PANTHER" id="PTHR34682:SF14">
    <property type="entry name" value="DNA BINDING PROTEIN"/>
    <property type="match status" value="1"/>
</dbReference>
<feature type="region of interest" description="Disordered" evidence="1">
    <location>
        <begin position="143"/>
        <end position="172"/>
    </location>
</feature>
<keyword evidence="3" id="KW-1185">Reference proteome</keyword>
<proteinExistence type="predicted"/>
<comment type="caution">
    <text evidence="2">The sequence shown here is derived from an EMBL/GenBank/DDBJ whole genome shotgun (WGS) entry which is preliminary data.</text>
</comment>
<protein>
    <submittedName>
        <fullName evidence="2">Uncharacterized protein</fullName>
    </submittedName>
</protein>
<feature type="compositionally biased region" description="Polar residues" evidence="1">
    <location>
        <begin position="1"/>
        <end position="12"/>
    </location>
</feature>
<dbReference type="InterPro" id="IPR045881">
    <property type="entry name" value="MNM1-like"/>
</dbReference>
<feature type="compositionally biased region" description="Basic and acidic residues" evidence="1">
    <location>
        <begin position="21"/>
        <end position="32"/>
    </location>
</feature>
<evidence type="ECO:0000313" key="2">
    <source>
        <dbReference type="EMBL" id="CAH8328264.1"/>
    </source>
</evidence>
<name>A0ABC8JND9_ERUVS</name>
<dbReference type="Proteomes" id="UP001642260">
    <property type="component" value="Unassembled WGS sequence"/>
</dbReference>
<dbReference type="PANTHER" id="PTHR34682">
    <property type="entry name" value="AT HOOK MOTIF-CONTAINING PROTEIN"/>
    <property type="match status" value="1"/>
</dbReference>
<accession>A0ABC8JND9</accession>
<evidence type="ECO:0000256" key="1">
    <source>
        <dbReference type="SAM" id="MobiDB-lite"/>
    </source>
</evidence>
<organism evidence="2 3">
    <name type="scientific">Eruca vesicaria subsp. sativa</name>
    <name type="common">Garden rocket</name>
    <name type="synonym">Eruca sativa</name>
    <dbReference type="NCBI Taxonomy" id="29727"/>
    <lineage>
        <taxon>Eukaryota</taxon>
        <taxon>Viridiplantae</taxon>
        <taxon>Streptophyta</taxon>
        <taxon>Embryophyta</taxon>
        <taxon>Tracheophyta</taxon>
        <taxon>Spermatophyta</taxon>
        <taxon>Magnoliopsida</taxon>
        <taxon>eudicotyledons</taxon>
        <taxon>Gunneridae</taxon>
        <taxon>Pentapetalae</taxon>
        <taxon>rosids</taxon>
        <taxon>malvids</taxon>
        <taxon>Brassicales</taxon>
        <taxon>Brassicaceae</taxon>
        <taxon>Brassiceae</taxon>
        <taxon>Eruca</taxon>
    </lineage>
</organism>
<gene>
    <name evidence="2" type="ORF">ERUC_LOCUS11309</name>
</gene>
<dbReference type="EMBL" id="CAKOAT010108488">
    <property type="protein sequence ID" value="CAH8328264.1"/>
    <property type="molecule type" value="Genomic_DNA"/>
</dbReference>
<feature type="compositionally biased region" description="Polar residues" evidence="1">
    <location>
        <begin position="147"/>
        <end position="162"/>
    </location>
</feature>
<dbReference type="AlphaFoldDB" id="A0ABC8JND9"/>
<sequence>MNPLNQGSSSSAPPVANDLVVVEKTERDHPNTDDNQWILCVEPLNQIPPSSSHPVVANDVVEKKKRGRPRKEKSQRVTTNTDVDLIGQTVYGVVERSIDAGYILNVKVKDSDTNLRGVVFLKGKVAPVTPENDVAPHVKMYSKEDNNQTGHPHSDQTPNDQPMTDDVTDVEISESAGEKALVIYQSKGVEEEAGPSS</sequence>
<reference evidence="2 3" key="1">
    <citation type="submission" date="2022-03" db="EMBL/GenBank/DDBJ databases">
        <authorList>
            <person name="Macdonald S."/>
            <person name="Ahmed S."/>
            <person name="Newling K."/>
        </authorList>
    </citation>
    <scope>NUCLEOTIDE SEQUENCE [LARGE SCALE GENOMIC DNA]</scope>
</reference>
<evidence type="ECO:0000313" key="3">
    <source>
        <dbReference type="Proteomes" id="UP001642260"/>
    </source>
</evidence>